<feature type="domain" description="Thioredoxin" evidence="1">
    <location>
        <begin position="1"/>
        <end position="108"/>
    </location>
</feature>
<reference evidence="2 3" key="1">
    <citation type="submission" date="2023-06" db="EMBL/GenBank/DDBJ databases">
        <title>Marinobacter azerbaijanicus a moderately halophilic, isolated from Urmia Lake in Azerbaijan region of Iran.</title>
        <authorList>
            <person name="Sanchez-Porro C."/>
            <person name="Aghdam E.M."/>
            <person name="Saheb S.M."/>
            <person name="Tarhriz V."/>
            <person name="Kazemi E."/>
            <person name="Ammozegar M.A."/>
            <person name="Ventosa A."/>
            <person name="Hejazi M.S."/>
        </authorList>
    </citation>
    <scope>NUCLEOTIDE SEQUENCE [LARGE SCALE GENOMIC DNA]</scope>
    <source>
        <strain evidence="2 3">TBZ242</strain>
    </source>
</reference>
<proteinExistence type="predicted"/>
<name>A0ABT7IFY7_9GAMM</name>
<comment type="caution">
    <text evidence="2">The sequence shown here is derived from an EMBL/GenBank/DDBJ whole genome shotgun (WGS) entry which is preliminary data.</text>
</comment>
<dbReference type="RefSeq" id="WP_285391921.1">
    <property type="nucleotide sequence ID" value="NZ_JASSVS010000008.1"/>
</dbReference>
<keyword evidence="3" id="KW-1185">Reference proteome</keyword>
<accession>A0ABT7IFY7</accession>
<evidence type="ECO:0000313" key="3">
    <source>
        <dbReference type="Proteomes" id="UP001227964"/>
    </source>
</evidence>
<gene>
    <name evidence="2" type="ORF">QPM17_16140</name>
</gene>
<protein>
    <submittedName>
        <fullName evidence="2">Thioredoxin family protein</fullName>
    </submittedName>
</protein>
<dbReference type="SUPFAM" id="SSF52833">
    <property type="entry name" value="Thioredoxin-like"/>
    <property type="match status" value="1"/>
</dbReference>
<organism evidence="2 3">
    <name type="scientific">Marinobacter azerbaijanicus</name>
    <dbReference type="NCBI Taxonomy" id="3050455"/>
    <lineage>
        <taxon>Bacteria</taxon>
        <taxon>Pseudomonadati</taxon>
        <taxon>Pseudomonadota</taxon>
        <taxon>Gammaproteobacteria</taxon>
        <taxon>Pseudomonadales</taxon>
        <taxon>Marinobacteraceae</taxon>
        <taxon>Marinobacter</taxon>
    </lineage>
</organism>
<dbReference type="Pfam" id="PF00085">
    <property type="entry name" value="Thioredoxin"/>
    <property type="match status" value="1"/>
</dbReference>
<dbReference type="EMBL" id="JASSVS010000008">
    <property type="protein sequence ID" value="MDL0432672.1"/>
    <property type="molecule type" value="Genomic_DNA"/>
</dbReference>
<dbReference type="CDD" id="cd02947">
    <property type="entry name" value="TRX_family"/>
    <property type="match status" value="1"/>
</dbReference>
<dbReference type="InterPro" id="IPR036249">
    <property type="entry name" value="Thioredoxin-like_sf"/>
</dbReference>
<evidence type="ECO:0000313" key="2">
    <source>
        <dbReference type="EMBL" id="MDL0432672.1"/>
    </source>
</evidence>
<dbReference type="Gene3D" id="3.40.30.10">
    <property type="entry name" value="Glutaredoxin"/>
    <property type="match status" value="1"/>
</dbReference>
<dbReference type="Proteomes" id="UP001227964">
    <property type="component" value="Unassembled WGS sequence"/>
</dbReference>
<dbReference type="InterPro" id="IPR013766">
    <property type="entry name" value="Thioredoxin_domain"/>
</dbReference>
<dbReference type="PROSITE" id="PS51352">
    <property type="entry name" value="THIOREDOXIN_2"/>
    <property type="match status" value="1"/>
</dbReference>
<sequence>MPFDSQYTPETITPEEVAHSKGPLMIEFGTNWCGFCKAAQPHIRAAMEHYPGVEHVKVEDGKGRRLGRTLRVKLWPALVFFKDGQEITRLVRPDNCEDIETALAQIQNH</sequence>
<evidence type="ECO:0000259" key="1">
    <source>
        <dbReference type="PROSITE" id="PS51352"/>
    </source>
</evidence>